<feature type="chain" id="PRO_5017298852" description="Lipoprotein" evidence="2">
    <location>
        <begin position="26"/>
        <end position="239"/>
    </location>
</feature>
<reference evidence="4" key="1">
    <citation type="submission" date="2018-09" db="EMBL/GenBank/DDBJ databases">
        <authorList>
            <person name="Livingstone P.G."/>
            <person name="Whitworth D.E."/>
        </authorList>
    </citation>
    <scope>NUCLEOTIDE SEQUENCE [LARGE SCALE GENOMIC DNA]</scope>
    <source>
        <strain evidence="4">CA040B</strain>
    </source>
</reference>
<evidence type="ECO:0000313" key="4">
    <source>
        <dbReference type="Proteomes" id="UP000273405"/>
    </source>
</evidence>
<comment type="caution">
    <text evidence="3">The sequence shown here is derived from an EMBL/GenBank/DDBJ whole genome shotgun (WGS) entry which is preliminary data.</text>
</comment>
<sequence>MRSRVRAVVMTGMLGVLAGCTPTTAGPMVMRMGPGLPDERFYQVGFRTGPRLSAPQLSDRGEQDPFQGDAKPLRSEQWGISYDAALTVPLAERLSLHAGLQGEFFLVPVPGYGLYTGLSYYVGSQQLGLAPAIAVRGASDFGLGDTDSTSSLFGVEGTCAFTVQPEAGMSLGIVPFLGVHQSLVNPGSQETAVYYGAVVAAQISLGEGKSKLELSGGYGRAHTGGASWNVPVAGVRGGR</sequence>
<evidence type="ECO:0000313" key="3">
    <source>
        <dbReference type="EMBL" id="RKH43887.1"/>
    </source>
</evidence>
<evidence type="ECO:0000256" key="1">
    <source>
        <dbReference type="SAM" id="MobiDB-lite"/>
    </source>
</evidence>
<name>A0A3A8NHP1_9BACT</name>
<dbReference type="EMBL" id="RAWG01000059">
    <property type="protein sequence ID" value="RKH43887.1"/>
    <property type="molecule type" value="Genomic_DNA"/>
</dbReference>
<gene>
    <name evidence="3" type="ORF">D7X12_11920</name>
</gene>
<protein>
    <recommendedName>
        <fullName evidence="5">Lipoprotein</fullName>
    </recommendedName>
</protein>
<accession>A0A3A8NHP1</accession>
<dbReference type="AlphaFoldDB" id="A0A3A8NHP1"/>
<organism evidence="3 4">
    <name type="scientific">Corallococcus sicarius</name>
    <dbReference type="NCBI Taxonomy" id="2316726"/>
    <lineage>
        <taxon>Bacteria</taxon>
        <taxon>Pseudomonadati</taxon>
        <taxon>Myxococcota</taxon>
        <taxon>Myxococcia</taxon>
        <taxon>Myxococcales</taxon>
        <taxon>Cystobacterineae</taxon>
        <taxon>Myxococcaceae</taxon>
        <taxon>Corallococcus</taxon>
    </lineage>
</organism>
<keyword evidence="4" id="KW-1185">Reference proteome</keyword>
<dbReference type="PROSITE" id="PS51257">
    <property type="entry name" value="PROKAR_LIPOPROTEIN"/>
    <property type="match status" value="1"/>
</dbReference>
<dbReference type="Proteomes" id="UP000273405">
    <property type="component" value="Unassembled WGS sequence"/>
</dbReference>
<dbReference type="RefSeq" id="WP_120625395.1">
    <property type="nucleotide sequence ID" value="NZ_RAWG01000059.1"/>
</dbReference>
<dbReference type="OrthoDB" id="5502219at2"/>
<evidence type="ECO:0000256" key="2">
    <source>
        <dbReference type="SAM" id="SignalP"/>
    </source>
</evidence>
<evidence type="ECO:0008006" key="5">
    <source>
        <dbReference type="Google" id="ProtNLM"/>
    </source>
</evidence>
<feature type="signal peptide" evidence="2">
    <location>
        <begin position="1"/>
        <end position="25"/>
    </location>
</feature>
<proteinExistence type="predicted"/>
<feature type="region of interest" description="Disordered" evidence="1">
    <location>
        <begin position="51"/>
        <end position="70"/>
    </location>
</feature>
<keyword evidence="2" id="KW-0732">Signal</keyword>